<comment type="catalytic activity">
    <reaction evidence="8">
        <text>GDP-beta-L-fucose + NADP(+) = GDP-4-dehydro-alpha-D-rhamnose + NADPH + H(+)</text>
        <dbReference type="Rhea" id="RHEA:18885"/>
        <dbReference type="ChEBI" id="CHEBI:15378"/>
        <dbReference type="ChEBI" id="CHEBI:57273"/>
        <dbReference type="ChEBI" id="CHEBI:57783"/>
        <dbReference type="ChEBI" id="CHEBI:57964"/>
        <dbReference type="ChEBI" id="CHEBI:58349"/>
        <dbReference type="EC" id="1.1.1.271"/>
    </reaction>
</comment>
<evidence type="ECO:0000256" key="6">
    <source>
        <dbReference type="ARBA" id="ARBA00023235"/>
    </source>
</evidence>
<dbReference type="InterPro" id="IPR028614">
    <property type="entry name" value="GDP_fucose/colitose_synth"/>
</dbReference>
<dbReference type="GO" id="GO:0050577">
    <property type="term" value="F:GDP-L-fucose synthase activity"/>
    <property type="evidence" value="ECO:0007669"/>
    <property type="project" value="UniProtKB-EC"/>
</dbReference>
<dbReference type="OrthoDB" id="202470at2759"/>
<evidence type="ECO:0000259" key="9">
    <source>
        <dbReference type="Pfam" id="PF01370"/>
    </source>
</evidence>
<organism evidence="10 11">
    <name type="scientific">Striga asiatica</name>
    <name type="common">Asiatic witchweed</name>
    <name type="synonym">Buchnera asiatica</name>
    <dbReference type="NCBI Taxonomy" id="4170"/>
    <lineage>
        <taxon>Eukaryota</taxon>
        <taxon>Viridiplantae</taxon>
        <taxon>Streptophyta</taxon>
        <taxon>Embryophyta</taxon>
        <taxon>Tracheophyta</taxon>
        <taxon>Spermatophyta</taxon>
        <taxon>Magnoliopsida</taxon>
        <taxon>eudicotyledons</taxon>
        <taxon>Gunneridae</taxon>
        <taxon>Pentapetalae</taxon>
        <taxon>asterids</taxon>
        <taxon>lamiids</taxon>
        <taxon>Lamiales</taxon>
        <taxon>Orobanchaceae</taxon>
        <taxon>Buchnereae</taxon>
        <taxon>Striga</taxon>
    </lineage>
</organism>
<evidence type="ECO:0000313" key="11">
    <source>
        <dbReference type="Proteomes" id="UP000325081"/>
    </source>
</evidence>
<keyword evidence="6" id="KW-0413">Isomerase</keyword>
<dbReference type="GO" id="GO:0016853">
    <property type="term" value="F:isomerase activity"/>
    <property type="evidence" value="ECO:0007669"/>
    <property type="project" value="UniProtKB-KW"/>
</dbReference>
<reference evidence="11" key="1">
    <citation type="journal article" date="2019" name="Curr. Biol.">
        <title>Genome Sequence of Striga asiatica Provides Insight into the Evolution of Plant Parasitism.</title>
        <authorList>
            <person name="Yoshida S."/>
            <person name="Kim S."/>
            <person name="Wafula E.K."/>
            <person name="Tanskanen J."/>
            <person name="Kim Y.M."/>
            <person name="Honaas L."/>
            <person name="Yang Z."/>
            <person name="Spallek T."/>
            <person name="Conn C.E."/>
            <person name="Ichihashi Y."/>
            <person name="Cheong K."/>
            <person name="Cui S."/>
            <person name="Der J.P."/>
            <person name="Gundlach H."/>
            <person name="Jiao Y."/>
            <person name="Hori C."/>
            <person name="Ishida J.K."/>
            <person name="Kasahara H."/>
            <person name="Kiba T."/>
            <person name="Kim M.S."/>
            <person name="Koo N."/>
            <person name="Laohavisit A."/>
            <person name="Lee Y.H."/>
            <person name="Lumba S."/>
            <person name="McCourt P."/>
            <person name="Mortimer J.C."/>
            <person name="Mutuku J.M."/>
            <person name="Nomura T."/>
            <person name="Sasaki-Sekimoto Y."/>
            <person name="Seto Y."/>
            <person name="Wang Y."/>
            <person name="Wakatake T."/>
            <person name="Sakakibara H."/>
            <person name="Demura T."/>
            <person name="Yamaguchi S."/>
            <person name="Yoneyama K."/>
            <person name="Manabe R.I."/>
            <person name="Nelson D.C."/>
            <person name="Schulman A.H."/>
            <person name="Timko M.P."/>
            <person name="dePamphilis C.W."/>
            <person name="Choi D."/>
            <person name="Shirasu K."/>
        </authorList>
    </citation>
    <scope>NUCLEOTIDE SEQUENCE [LARGE SCALE GENOMIC DNA]</scope>
    <source>
        <strain evidence="11">cv. UVA1</strain>
    </source>
</reference>
<dbReference type="Proteomes" id="UP000325081">
    <property type="component" value="Unassembled WGS sequence"/>
</dbReference>
<evidence type="ECO:0000256" key="5">
    <source>
        <dbReference type="ARBA" id="ARBA00023002"/>
    </source>
</evidence>
<evidence type="ECO:0000313" key="10">
    <source>
        <dbReference type="EMBL" id="GER39501.1"/>
    </source>
</evidence>
<dbReference type="Pfam" id="PF01370">
    <property type="entry name" value="Epimerase"/>
    <property type="match status" value="1"/>
</dbReference>
<name>A0A5A7Q647_STRAF</name>
<dbReference type="CDD" id="cd05239">
    <property type="entry name" value="GDP_FS_SDR_e"/>
    <property type="match status" value="1"/>
</dbReference>
<feature type="non-terminal residue" evidence="10">
    <location>
        <position position="1"/>
    </location>
</feature>
<dbReference type="EC" id="1.1.1.271" evidence="3"/>
<evidence type="ECO:0000256" key="1">
    <source>
        <dbReference type="ARBA" id="ARBA00004883"/>
    </source>
</evidence>
<dbReference type="InterPro" id="IPR001509">
    <property type="entry name" value="Epimerase_deHydtase"/>
</dbReference>
<dbReference type="PANTHER" id="PTHR43238:SF1">
    <property type="entry name" value="GDP-L-FUCOSE SYNTHASE"/>
    <property type="match status" value="1"/>
</dbReference>
<comment type="caution">
    <text evidence="10">The sequence shown here is derived from an EMBL/GenBank/DDBJ whole genome shotgun (WGS) entry which is preliminary data.</text>
</comment>
<dbReference type="UniPathway" id="UPA00128">
    <property type="reaction ID" value="UER00191"/>
</dbReference>
<evidence type="ECO:0000256" key="7">
    <source>
        <dbReference type="ARBA" id="ARBA00023268"/>
    </source>
</evidence>
<proteinExistence type="inferred from homology"/>
<dbReference type="PANTHER" id="PTHR43238">
    <property type="entry name" value="GDP-L-FUCOSE SYNTHASE"/>
    <property type="match status" value="1"/>
</dbReference>
<accession>A0A5A7Q647</accession>
<dbReference type="SUPFAM" id="SSF51735">
    <property type="entry name" value="NAD(P)-binding Rossmann-fold domains"/>
    <property type="match status" value="1"/>
</dbReference>
<dbReference type="Gene3D" id="3.90.25.10">
    <property type="entry name" value="UDP-galactose 4-epimerase, domain 1"/>
    <property type="match status" value="1"/>
</dbReference>
<comment type="pathway">
    <text evidence="1">Nucleotide-sugar biosynthesis; GDP-L-fucose biosynthesis via de novo pathway; GDP-L-fucose from GDP-alpha-D-mannose: step 2/2.</text>
</comment>
<evidence type="ECO:0000256" key="8">
    <source>
        <dbReference type="ARBA" id="ARBA00051935"/>
    </source>
</evidence>
<dbReference type="GO" id="GO:0042351">
    <property type="term" value="P:'de novo' GDP-L-fucose biosynthetic process"/>
    <property type="evidence" value="ECO:0007669"/>
    <property type="project" value="UniProtKB-UniPathway"/>
</dbReference>
<feature type="domain" description="NAD-dependent epimerase/dehydratase" evidence="9">
    <location>
        <begin position="34"/>
        <end position="265"/>
    </location>
</feature>
<dbReference type="AlphaFoldDB" id="A0A5A7Q647"/>
<dbReference type="InterPro" id="IPR036291">
    <property type="entry name" value="NAD(P)-bd_dom_sf"/>
</dbReference>
<gene>
    <name evidence="10" type="ORF">STAS_16120</name>
</gene>
<evidence type="ECO:0000256" key="3">
    <source>
        <dbReference type="ARBA" id="ARBA00012371"/>
    </source>
</evidence>
<dbReference type="EMBL" id="BKCP01005683">
    <property type="protein sequence ID" value="GER39501.1"/>
    <property type="molecule type" value="Genomic_DNA"/>
</dbReference>
<sequence>FDTILQHLHSPKVHPQHHAPPLMAPPPIDNSASIFVAGHRGLVGSAVVRRLRSLGYTNLLLRTHAELDLTSQPAVDEFFASHRPRYVVLAAAKVGGIHANNTYPADFITVNLQIQTNVISSALRHQTLKLLFLGSSCIYPKFSPQPIPESALLTGPLEPTNEWYAVAKIAGIKMCQAYRLQHSFDAISAMPTNLYGPNDNFHPDNSHVLPALLRRFHEAKANGARSVVVWGSGTPLREFLHVDDLADAIVFLLENYSGVEHVNVGSGKEVTIKELAELVKEVVGYKGEIVWDSSKPDGTPRKLMDSSKLAGLGWEPKISLKDGLVGTYKWYLDNRDTGEKAKLHVMEAEPDRKYWQRICSEGWAQPSPIIYLLPI</sequence>
<comment type="similarity">
    <text evidence="2">Belongs to the NAD(P)-dependent epimerase/dehydratase family. Fucose synthase subfamily.</text>
</comment>
<dbReference type="HAMAP" id="MF_00956">
    <property type="entry name" value="GDP_fucose_synth"/>
    <property type="match status" value="1"/>
</dbReference>
<dbReference type="Gene3D" id="3.40.50.720">
    <property type="entry name" value="NAD(P)-binding Rossmann-like Domain"/>
    <property type="match status" value="1"/>
</dbReference>
<dbReference type="FunFam" id="3.40.50.720:FF:000101">
    <property type="entry name" value="GDP-L-fucose synthase"/>
    <property type="match status" value="1"/>
</dbReference>
<keyword evidence="11" id="KW-1185">Reference proteome</keyword>
<keyword evidence="4" id="KW-0521">NADP</keyword>
<protein>
    <recommendedName>
        <fullName evidence="3">GDP-L-fucose synthase</fullName>
        <ecNumber evidence="3">1.1.1.271</ecNumber>
    </recommendedName>
</protein>
<keyword evidence="5" id="KW-0560">Oxidoreductase</keyword>
<keyword evidence="7" id="KW-0511">Multifunctional enzyme</keyword>
<evidence type="ECO:0000256" key="4">
    <source>
        <dbReference type="ARBA" id="ARBA00022857"/>
    </source>
</evidence>
<evidence type="ECO:0000256" key="2">
    <source>
        <dbReference type="ARBA" id="ARBA00005959"/>
    </source>
</evidence>